<dbReference type="OMA" id="FIFMNCN"/>
<name>A0A3B0KG90_DROGU</name>
<proteinExistence type="predicted"/>
<feature type="region of interest" description="Disordered" evidence="1">
    <location>
        <begin position="1"/>
        <end position="23"/>
    </location>
</feature>
<protein>
    <submittedName>
        <fullName evidence="2">Uncharacterized protein</fullName>
    </submittedName>
</protein>
<evidence type="ECO:0000313" key="3">
    <source>
        <dbReference type="Proteomes" id="UP000268350"/>
    </source>
</evidence>
<organism evidence="2 3">
    <name type="scientific">Drosophila guanche</name>
    <name type="common">Fruit fly</name>
    <dbReference type="NCBI Taxonomy" id="7266"/>
    <lineage>
        <taxon>Eukaryota</taxon>
        <taxon>Metazoa</taxon>
        <taxon>Ecdysozoa</taxon>
        <taxon>Arthropoda</taxon>
        <taxon>Hexapoda</taxon>
        <taxon>Insecta</taxon>
        <taxon>Pterygota</taxon>
        <taxon>Neoptera</taxon>
        <taxon>Endopterygota</taxon>
        <taxon>Diptera</taxon>
        <taxon>Brachycera</taxon>
        <taxon>Muscomorpha</taxon>
        <taxon>Ephydroidea</taxon>
        <taxon>Drosophilidae</taxon>
        <taxon>Drosophila</taxon>
        <taxon>Sophophora</taxon>
    </lineage>
</organism>
<gene>
    <name evidence="2" type="ORF">DGUA_6G009811</name>
</gene>
<sequence length="239" mass="28389">MLPDLEVYSPQEQEKDERHSYTKEKPLTYNSNVLVGNWFNQRYLKDIEYGNTILPGLSAQEACERHTTCSQDTYTRFTRDQTIYEHIENRHLMEGIREAHISGLKLHHADRYLNNYTSMNTLMFDMLPQMRQEECQQQEQAGQRYMPSELDGTESYGNRTGFNNRMRCKLLSERPHREATSYLTDFKIKIKPEEQDMGEWTTADEATRKRERGKFIFMNCNMHDDLKNLKIETKVSNYS</sequence>
<dbReference type="Proteomes" id="UP000268350">
    <property type="component" value="Unassembled WGS sequence"/>
</dbReference>
<feature type="compositionally biased region" description="Basic and acidic residues" evidence="1">
    <location>
        <begin position="12"/>
        <end position="23"/>
    </location>
</feature>
<reference evidence="3" key="1">
    <citation type="submission" date="2018-01" db="EMBL/GenBank/DDBJ databases">
        <authorList>
            <person name="Alioto T."/>
            <person name="Alioto T."/>
        </authorList>
    </citation>
    <scope>NUCLEOTIDE SEQUENCE [LARGE SCALE GENOMIC DNA]</scope>
</reference>
<dbReference type="EMBL" id="OUUW01000012">
    <property type="protein sequence ID" value="SPP87410.1"/>
    <property type="molecule type" value="Genomic_DNA"/>
</dbReference>
<dbReference type="STRING" id="7266.A0A3B0KG90"/>
<evidence type="ECO:0000313" key="2">
    <source>
        <dbReference type="EMBL" id="SPP87410.1"/>
    </source>
</evidence>
<accession>A0A3B0KG90</accession>
<evidence type="ECO:0000256" key="1">
    <source>
        <dbReference type="SAM" id="MobiDB-lite"/>
    </source>
</evidence>
<dbReference type="AlphaFoldDB" id="A0A3B0KG90"/>
<keyword evidence="3" id="KW-1185">Reference proteome</keyword>